<organism evidence="5 6">
    <name type="scientific">Marmota monax</name>
    <name type="common">Woodchuck</name>
    <dbReference type="NCBI Taxonomy" id="9995"/>
    <lineage>
        <taxon>Eukaryota</taxon>
        <taxon>Metazoa</taxon>
        <taxon>Chordata</taxon>
        <taxon>Craniata</taxon>
        <taxon>Vertebrata</taxon>
        <taxon>Euteleostomi</taxon>
        <taxon>Mammalia</taxon>
        <taxon>Eutheria</taxon>
        <taxon>Euarchontoglires</taxon>
        <taxon>Glires</taxon>
        <taxon>Rodentia</taxon>
        <taxon>Sciuromorpha</taxon>
        <taxon>Sciuridae</taxon>
        <taxon>Xerinae</taxon>
        <taxon>Marmotini</taxon>
        <taxon>Marmota</taxon>
    </lineage>
</organism>
<dbReference type="InterPro" id="IPR001846">
    <property type="entry name" value="VWF_type-D"/>
</dbReference>
<dbReference type="PANTHER" id="PTHR11339:SF408">
    <property type="entry name" value="MUCIN-5B"/>
    <property type="match status" value="1"/>
</dbReference>
<reference evidence="5" key="1">
    <citation type="submission" date="2019-04" db="EMBL/GenBank/DDBJ databases">
        <authorList>
            <person name="Alioto T."/>
            <person name="Alioto T."/>
        </authorList>
    </citation>
    <scope>NUCLEOTIDE SEQUENCE [LARGE SCALE GENOMIC DNA]</scope>
</reference>
<sequence>MVLDDITHSGCLPLAQCPCTHSGHTYMPGTSFTTACSSCTCFGGLWQCQDQPCPGTCSVQGGSHISTYDKKTYDVHGDCNYLLSKKCADSSFTVLAELRKCGRTDTENCLRGVTLSLNGGDTTIRVQASGGVFMNSIYTQLPVSAANITIFSPTSFFILVQTGLGLQVQVQLVPLMQVYLRLDPAYHGQMCGLCGNFNQNQADDFMALSGVVEGTGAAFSNTWKTQAACPNAKNIFEDPCSLSVENENYAQHWCSLLTNRTGPFSACHSTINPSPFYSVRVHERLGWAVGGGWRGALGAPLPHQGLIPPTHTHTASRGLGEP</sequence>
<accession>A0A5E4CKT3</accession>
<dbReference type="Proteomes" id="UP000335636">
    <property type="component" value="Unassembled WGS sequence"/>
</dbReference>
<evidence type="ECO:0000256" key="1">
    <source>
        <dbReference type="ARBA" id="ARBA00023157"/>
    </source>
</evidence>
<dbReference type="PANTHER" id="PTHR11339">
    <property type="entry name" value="EXTRACELLULAR MATRIX GLYCOPROTEIN RELATED"/>
    <property type="match status" value="1"/>
</dbReference>
<proteinExistence type="predicted"/>
<gene>
    <name evidence="5" type="ORF">MONAX_5E020653</name>
</gene>
<dbReference type="Pfam" id="PF00094">
    <property type="entry name" value="VWD"/>
    <property type="match status" value="1"/>
</dbReference>
<dbReference type="GO" id="GO:0005615">
    <property type="term" value="C:extracellular space"/>
    <property type="evidence" value="ECO:0007669"/>
    <property type="project" value="TreeGrafter"/>
</dbReference>
<evidence type="ECO:0000259" key="4">
    <source>
        <dbReference type="PROSITE" id="PS51233"/>
    </source>
</evidence>
<dbReference type="InterPro" id="IPR050780">
    <property type="entry name" value="Mucin_vWF_Thrombospondin_sf"/>
</dbReference>
<name>A0A5E4CKT3_MARMO</name>
<dbReference type="PROSITE" id="PS51233">
    <property type="entry name" value="VWFD"/>
    <property type="match status" value="1"/>
</dbReference>
<evidence type="ECO:0000256" key="2">
    <source>
        <dbReference type="ARBA" id="ARBA00023180"/>
    </source>
</evidence>
<dbReference type="InterPro" id="IPR001007">
    <property type="entry name" value="VWF_dom"/>
</dbReference>
<comment type="caution">
    <text evidence="5">The sequence shown here is derived from an EMBL/GenBank/DDBJ whole genome shotgun (WGS) entry which is preliminary data.</text>
</comment>
<keyword evidence="2" id="KW-0325">Glycoprotein</keyword>
<evidence type="ECO:0000256" key="3">
    <source>
        <dbReference type="SAM" id="MobiDB-lite"/>
    </source>
</evidence>
<dbReference type="SUPFAM" id="SSF57603">
    <property type="entry name" value="FnI-like domain"/>
    <property type="match status" value="1"/>
</dbReference>
<feature type="domain" description="VWFD" evidence="4">
    <location>
        <begin position="55"/>
        <end position="230"/>
    </location>
</feature>
<protein>
    <recommendedName>
        <fullName evidence="4">VWFD domain-containing protein</fullName>
    </recommendedName>
</protein>
<evidence type="ECO:0000313" key="6">
    <source>
        <dbReference type="Proteomes" id="UP000335636"/>
    </source>
</evidence>
<dbReference type="SMART" id="SM00216">
    <property type="entry name" value="VWD"/>
    <property type="match status" value="1"/>
</dbReference>
<dbReference type="EMBL" id="CABDUW010001542">
    <property type="protein sequence ID" value="VTJ82463.1"/>
    <property type="molecule type" value="Genomic_DNA"/>
</dbReference>
<evidence type="ECO:0000313" key="5">
    <source>
        <dbReference type="EMBL" id="VTJ82463.1"/>
    </source>
</evidence>
<dbReference type="GO" id="GO:0031012">
    <property type="term" value="C:extracellular matrix"/>
    <property type="evidence" value="ECO:0007669"/>
    <property type="project" value="TreeGrafter"/>
</dbReference>
<keyword evidence="6" id="KW-1185">Reference proteome</keyword>
<keyword evidence="1" id="KW-1015">Disulfide bond</keyword>
<feature type="region of interest" description="Disordered" evidence="3">
    <location>
        <begin position="300"/>
        <end position="322"/>
    </location>
</feature>
<dbReference type="SMART" id="SM00215">
    <property type="entry name" value="VWC_out"/>
    <property type="match status" value="1"/>
</dbReference>
<dbReference type="AlphaFoldDB" id="A0A5E4CKT3"/>